<evidence type="ECO:0000313" key="1">
    <source>
        <dbReference type="EMBL" id="MER6266600.1"/>
    </source>
</evidence>
<name>A0ABV1T9P3_9ACTN</name>
<gene>
    <name evidence="1" type="ORF">ABT211_04745</name>
</gene>
<comment type="caution">
    <text evidence="1">The sequence shown here is derived from an EMBL/GenBank/DDBJ whole genome shotgun (WGS) entry which is preliminary data.</text>
</comment>
<reference evidence="1 2" key="1">
    <citation type="submission" date="2024-06" db="EMBL/GenBank/DDBJ databases">
        <title>The Natural Products Discovery Center: Release of the First 8490 Sequenced Strains for Exploring Actinobacteria Biosynthetic Diversity.</title>
        <authorList>
            <person name="Kalkreuter E."/>
            <person name="Kautsar S.A."/>
            <person name="Yang D."/>
            <person name="Bader C.D."/>
            <person name="Teijaro C.N."/>
            <person name="Fluegel L."/>
            <person name="Davis C.M."/>
            <person name="Simpson J.R."/>
            <person name="Lauterbach L."/>
            <person name="Steele A.D."/>
            <person name="Gui C."/>
            <person name="Meng S."/>
            <person name="Li G."/>
            <person name="Viehrig K."/>
            <person name="Ye F."/>
            <person name="Su P."/>
            <person name="Kiefer A.F."/>
            <person name="Nichols A."/>
            <person name="Cepeda A.J."/>
            <person name="Yan W."/>
            <person name="Fan B."/>
            <person name="Jiang Y."/>
            <person name="Adhikari A."/>
            <person name="Zheng C.-J."/>
            <person name="Schuster L."/>
            <person name="Cowan T.M."/>
            <person name="Smanski M.J."/>
            <person name="Chevrette M.G."/>
            <person name="De Carvalho L.P.S."/>
            <person name="Shen B."/>
        </authorList>
    </citation>
    <scope>NUCLEOTIDE SEQUENCE [LARGE SCALE GENOMIC DNA]</scope>
    <source>
        <strain evidence="1 2">NPDC001694</strain>
    </source>
</reference>
<protein>
    <submittedName>
        <fullName evidence="1">Uncharacterized protein</fullName>
    </submittedName>
</protein>
<organism evidence="1 2">
    <name type="scientific">Streptomyces sp. 900105755</name>
    <dbReference type="NCBI Taxonomy" id="3154389"/>
    <lineage>
        <taxon>Bacteria</taxon>
        <taxon>Bacillati</taxon>
        <taxon>Actinomycetota</taxon>
        <taxon>Actinomycetes</taxon>
        <taxon>Kitasatosporales</taxon>
        <taxon>Streptomycetaceae</taxon>
        <taxon>Streptomyces</taxon>
    </lineage>
</organism>
<proteinExistence type="predicted"/>
<sequence length="84" mass="9301">MVRQPGEPCVGRSAPEVALHHAEQIIAYRRYLRQLVASKANQRMDDLASGLLDIHDEDPEALTQEEVASILSHSASPDTKPRIT</sequence>
<dbReference type="EMBL" id="JBEOZM010000002">
    <property type="protein sequence ID" value="MER6266600.1"/>
    <property type="molecule type" value="Genomic_DNA"/>
</dbReference>
<accession>A0ABV1T9P3</accession>
<keyword evidence="2" id="KW-1185">Reference proteome</keyword>
<dbReference type="RefSeq" id="WP_351955282.1">
    <property type="nucleotide sequence ID" value="NZ_JBEOZM010000002.1"/>
</dbReference>
<evidence type="ECO:0000313" key="2">
    <source>
        <dbReference type="Proteomes" id="UP001490365"/>
    </source>
</evidence>
<dbReference type="Proteomes" id="UP001490365">
    <property type="component" value="Unassembled WGS sequence"/>
</dbReference>